<dbReference type="Pfam" id="PF06105">
    <property type="entry name" value="Aph-1"/>
    <property type="match status" value="1"/>
</dbReference>
<dbReference type="GO" id="GO:0016020">
    <property type="term" value="C:membrane"/>
    <property type="evidence" value="ECO:0007669"/>
    <property type="project" value="UniProtKB-SubCell"/>
</dbReference>
<proteinExistence type="inferred from homology"/>
<comment type="similarity">
    <text evidence="2">Belongs to the APH-1 family.</text>
</comment>
<evidence type="ECO:0000256" key="3">
    <source>
        <dbReference type="ARBA" id="ARBA00022692"/>
    </source>
</evidence>
<protein>
    <submittedName>
        <fullName evidence="8">Uncharacterized protein</fullName>
    </submittedName>
</protein>
<evidence type="ECO:0000256" key="7">
    <source>
        <dbReference type="SAM" id="Phobius"/>
    </source>
</evidence>
<evidence type="ECO:0000256" key="2">
    <source>
        <dbReference type="ARBA" id="ARBA00005577"/>
    </source>
</evidence>
<comment type="subcellular location">
    <subcellularLocation>
        <location evidence="1">Membrane</location>
        <topology evidence="1">Multi-pass membrane protein</topology>
    </subcellularLocation>
</comment>
<evidence type="ECO:0000256" key="1">
    <source>
        <dbReference type="ARBA" id="ARBA00004141"/>
    </source>
</evidence>
<evidence type="ECO:0000256" key="6">
    <source>
        <dbReference type="ARBA" id="ARBA00023136"/>
    </source>
</evidence>
<dbReference type="GO" id="GO:0016485">
    <property type="term" value="P:protein processing"/>
    <property type="evidence" value="ECO:0007669"/>
    <property type="project" value="InterPro"/>
</dbReference>
<organism evidence="8">
    <name type="scientific">Absidia glauca</name>
    <name type="common">Pin mould</name>
    <dbReference type="NCBI Taxonomy" id="4829"/>
    <lineage>
        <taxon>Eukaryota</taxon>
        <taxon>Fungi</taxon>
        <taxon>Fungi incertae sedis</taxon>
        <taxon>Mucoromycota</taxon>
        <taxon>Mucoromycotina</taxon>
        <taxon>Mucoromycetes</taxon>
        <taxon>Mucorales</taxon>
        <taxon>Cunninghamellaceae</taxon>
        <taxon>Absidia</taxon>
    </lineage>
</organism>
<dbReference type="InParanoid" id="A0A163JGH7"/>
<feature type="transmembrane region" description="Helical" evidence="7">
    <location>
        <begin position="108"/>
        <end position="130"/>
    </location>
</feature>
<feature type="transmembrane region" description="Helical" evidence="7">
    <location>
        <begin position="6"/>
        <end position="25"/>
    </location>
</feature>
<keyword evidence="5 7" id="KW-1133">Transmembrane helix</keyword>
<keyword evidence="3 7" id="KW-0812">Transmembrane</keyword>
<dbReference type="PANTHER" id="PTHR12889">
    <property type="entry name" value="GAMMA-SECRETASE SUBUNIT APH-1"/>
    <property type="match status" value="1"/>
</dbReference>
<keyword evidence="9" id="KW-1185">Reference proteome</keyword>
<feature type="transmembrane region" description="Helical" evidence="7">
    <location>
        <begin position="32"/>
        <end position="56"/>
    </location>
</feature>
<evidence type="ECO:0000256" key="5">
    <source>
        <dbReference type="ARBA" id="ARBA00022989"/>
    </source>
</evidence>
<name>A0A163JGH7_ABSGL</name>
<reference evidence="8" key="1">
    <citation type="submission" date="2016-04" db="EMBL/GenBank/DDBJ databases">
        <authorList>
            <person name="Evans L.H."/>
            <person name="Alamgir A."/>
            <person name="Owens N."/>
            <person name="Weber N.D."/>
            <person name="Virtaneva K."/>
            <person name="Barbian K."/>
            <person name="Babar A."/>
            <person name="Rosenke K."/>
        </authorList>
    </citation>
    <scope>NUCLEOTIDE SEQUENCE [LARGE SCALE GENOMIC DNA]</scope>
    <source>
        <strain evidence="8">CBS 101.48</strain>
    </source>
</reference>
<dbReference type="InterPro" id="IPR009294">
    <property type="entry name" value="Aph-1"/>
</dbReference>
<evidence type="ECO:0000313" key="9">
    <source>
        <dbReference type="Proteomes" id="UP000078561"/>
    </source>
</evidence>
<gene>
    <name evidence="8" type="primary">ABSGL_04745.1 scaffold 5764</name>
</gene>
<keyword evidence="4" id="KW-0914">Notch signaling pathway</keyword>
<dbReference type="OMA" id="DTNNYLH"/>
<feature type="transmembrane region" description="Helical" evidence="7">
    <location>
        <begin position="196"/>
        <end position="217"/>
    </location>
</feature>
<evidence type="ECO:0000256" key="4">
    <source>
        <dbReference type="ARBA" id="ARBA00022976"/>
    </source>
</evidence>
<dbReference type="EMBL" id="LT552482">
    <property type="protein sequence ID" value="SAL99164.1"/>
    <property type="molecule type" value="Genomic_DNA"/>
</dbReference>
<sequence length="229" mass="25197">MSLYTFFGCLLIAYGPILSIFFLYIGLRAQHVLLTVASAFFCLIALLLSSVIWYAARSVQTMSTISILYSVGIQEIFRWCYFLLIQRAEAGLNLVAKYPSSPYNKIEFGFVAGYGYALTTSLVSYISVLVESIGPGILMCPSCPQASVFLISAFEGYGSRRTWQGYAKIIWVVLSHYGASYATLMNTSTTISYGCVYAILVEIGVLAVSCSVIAYSLRLKPRTSSRPIS</sequence>
<accession>A0A163JGH7</accession>
<dbReference type="AlphaFoldDB" id="A0A163JGH7"/>
<feature type="transmembrane region" description="Helical" evidence="7">
    <location>
        <begin position="166"/>
        <end position="184"/>
    </location>
</feature>
<dbReference type="Proteomes" id="UP000078561">
    <property type="component" value="Unassembled WGS sequence"/>
</dbReference>
<dbReference type="OrthoDB" id="6507463at2759"/>
<dbReference type="STRING" id="4829.A0A163JGH7"/>
<keyword evidence="6 7" id="KW-0472">Membrane</keyword>
<evidence type="ECO:0000313" key="8">
    <source>
        <dbReference type="EMBL" id="SAL99164.1"/>
    </source>
</evidence>